<evidence type="ECO:0000259" key="2">
    <source>
        <dbReference type="Pfam" id="PF09044"/>
    </source>
</evidence>
<reference evidence="4" key="2">
    <citation type="submission" date="2017-03" db="EMBL/GenBank/DDBJ databases">
        <authorList>
            <person name="Afonso C.L."/>
            <person name="Miller P.J."/>
            <person name="Scott M.A."/>
            <person name="Spackman E."/>
            <person name="Goraichik I."/>
            <person name="Dimitrov K.M."/>
            <person name="Suarez D.L."/>
            <person name="Swayne D.E."/>
        </authorList>
    </citation>
    <scope>NUCLEOTIDE SEQUENCE [LARGE SCALE GENOMIC DNA]</scope>
</reference>
<feature type="signal peptide" evidence="1">
    <location>
        <begin position="1"/>
        <end position="23"/>
    </location>
</feature>
<evidence type="ECO:0000256" key="1">
    <source>
        <dbReference type="SAM" id="SignalP"/>
    </source>
</evidence>
<dbReference type="Pfam" id="PF09044">
    <property type="entry name" value="Kp4"/>
    <property type="match status" value="1"/>
</dbReference>
<dbReference type="InterPro" id="IPR011329">
    <property type="entry name" value="Killer_tox_Kp4/SMK"/>
</dbReference>
<evidence type="ECO:0000313" key="4">
    <source>
        <dbReference type="EMBL" id="SLM37598.1"/>
    </source>
</evidence>
<dbReference type="OrthoDB" id="4177994at2759"/>
<feature type="domain" description="Killer toxin Kp4" evidence="2">
    <location>
        <begin position="20"/>
        <end position="164"/>
    </location>
</feature>
<dbReference type="GO" id="GO:0005576">
    <property type="term" value="C:extracellular region"/>
    <property type="evidence" value="ECO:0007669"/>
    <property type="project" value="InterPro"/>
</dbReference>
<keyword evidence="5" id="KW-1185">Reference proteome</keyword>
<dbReference type="EMBL" id="FWEW01001746">
    <property type="protein sequence ID" value="SLM37598.1"/>
    <property type="molecule type" value="Genomic_DNA"/>
</dbReference>
<accession>A0A1W5D375</accession>
<organism evidence="4 5">
    <name type="scientific">Lasallia pustulata</name>
    <dbReference type="NCBI Taxonomy" id="136370"/>
    <lineage>
        <taxon>Eukaryota</taxon>
        <taxon>Fungi</taxon>
        <taxon>Dikarya</taxon>
        <taxon>Ascomycota</taxon>
        <taxon>Pezizomycotina</taxon>
        <taxon>Lecanoromycetes</taxon>
        <taxon>OSLEUM clade</taxon>
        <taxon>Umbilicariomycetidae</taxon>
        <taxon>Umbilicariales</taxon>
        <taxon>Umbilicariaceae</taxon>
        <taxon>Lasallia</taxon>
    </lineage>
</organism>
<dbReference type="Proteomes" id="UP000192927">
    <property type="component" value="Unassembled WGS sequence"/>
</dbReference>
<dbReference type="Proteomes" id="UP000324767">
    <property type="component" value="Unassembled WGS sequence"/>
</dbReference>
<proteinExistence type="predicted"/>
<gene>
    <name evidence="3" type="ORF">FRX48_05168</name>
</gene>
<reference evidence="5" key="1">
    <citation type="submission" date="2017-03" db="EMBL/GenBank/DDBJ databases">
        <authorList>
            <person name="Sharma R."/>
            <person name="Thines M."/>
        </authorList>
    </citation>
    <scope>NUCLEOTIDE SEQUENCE [LARGE SCALE GENOMIC DNA]</scope>
</reference>
<feature type="chain" id="PRO_5044566979" evidence="1">
    <location>
        <begin position="24"/>
        <end position="206"/>
    </location>
</feature>
<evidence type="ECO:0000313" key="6">
    <source>
        <dbReference type="Proteomes" id="UP000324767"/>
    </source>
</evidence>
<dbReference type="EMBL" id="VXIT01000008">
    <property type="protein sequence ID" value="KAA6410858.1"/>
    <property type="molecule type" value="Genomic_DNA"/>
</dbReference>
<name>A0A1W5D375_9LECA</name>
<dbReference type="InterPro" id="IPR015131">
    <property type="entry name" value="Killer_tox_Kp4"/>
</dbReference>
<protein>
    <submittedName>
        <fullName evidence="4">Killer toxin, Kp4</fullName>
    </submittedName>
</protein>
<evidence type="ECO:0000313" key="3">
    <source>
        <dbReference type="EMBL" id="KAA6410858.1"/>
    </source>
</evidence>
<dbReference type="Gene3D" id="3.30.430.10">
    <property type="entry name" value="Killer Toxin P4, subunit A"/>
    <property type="match status" value="1"/>
</dbReference>
<sequence length="206" mass="22921">MRPTILLNVLLLFAASMLSHVKADKWVGIDCKGSTFCGRRMYGGKGDLHRDGYRSIIQQLQTMMHEHVHDQSCRTPPGEMIVCKSNWWGSICAAQQHMKNGKFFQDLGVHSSQSEKTVPGLNASQVIDLLQGLINHGCKACGSVAVGYPQNADPDPYGVLTVNMNAQFLSPYRNGPQYWCKMTTAPGFYDEPFESHEMRNMGYGST</sequence>
<dbReference type="AlphaFoldDB" id="A0A1W5D375"/>
<evidence type="ECO:0000313" key="5">
    <source>
        <dbReference type="Proteomes" id="UP000192927"/>
    </source>
</evidence>
<keyword evidence="1" id="KW-0732">Signal</keyword>
<dbReference type="SUPFAM" id="SSF55221">
    <property type="entry name" value="Yeast killer toxins"/>
    <property type="match status" value="1"/>
</dbReference>
<reference evidence="3 6" key="3">
    <citation type="submission" date="2019-09" db="EMBL/GenBank/DDBJ databases">
        <title>The hologenome of the rock-dwelling lichen Lasallia pustulata.</title>
        <authorList>
            <person name="Greshake Tzovaras B."/>
            <person name="Segers F."/>
            <person name="Bicker A."/>
            <person name="Dal Grande F."/>
            <person name="Otte J."/>
            <person name="Hankeln T."/>
            <person name="Schmitt I."/>
            <person name="Ebersberger I."/>
        </authorList>
    </citation>
    <scope>NUCLEOTIDE SEQUENCE [LARGE SCALE GENOMIC DNA]</scope>
    <source>
        <strain evidence="3">A1-1</strain>
    </source>
</reference>